<dbReference type="GO" id="GO:0030422">
    <property type="term" value="P:siRNA processing"/>
    <property type="evidence" value="ECO:0007669"/>
    <property type="project" value="TreeGrafter"/>
</dbReference>
<keyword evidence="4" id="KW-0479">Metal-binding</keyword>
<dbReference type="InterPro" id="IPR005034">
    <property type="entry name" value="Dicer_dimerisation"/>
</dbReference>
<dbReference type="PANTHER" id="PTHR14950">
    <property type="entry name" value="DICER-RELATED"/>
    <property type="match status" value="1"/>
</dbReference>
<evidence type="ECO:0000256" key="6">
    <source>
        <dbReference type="ARBA" id="ARBA00022741"/>
    </source>
</evidence>
<keyword evidence="12" id="KW-0051">Antiviral defense</keyword>
<dbReference type="EMBL" id="MU005766">
    <property type="protein sequence ID" value="KAF2712143.1"/>
    <property type="molecule type" value="Genomic_DNA"/>
</dbReference>
<evidence type="ECO:0000313" key="20">
    <source>
        <dbReference type="EMBL" id="KAF2712143.1"/>
    </source>
</evidence>
<dbReference type="Pfam" id="PF00271">
    <property type="entry name" value="Helicase_C"/>
    <property type="match status" value="1"/>
</dbReference>
<evidence type="ECO:0000256" key="13">
    <source>
        <dbReference type="ARBA" id="ARBA00023211"/>
    </source>
</evidence>
<dbReference type="FunFam" id="3.40.50.300:FF:001669">
    <property type="entry name" value="Dicer-like protein 1"/>
    <property type="match status" value="1"/>
</dbReference>
<dbReference type="InterPro" id="IPR001650">
    <property type="entry name" value="Helicase_C-like"/>
</dbReference>
<evidence type="ECO:0000259" key="18">
    <source>
        <dbReference type="PROSITE" id="PS51194"/>
    </source>
</evidence>
<evidence type="ECO:0000256" key="3">
    <source>
        <dbReference type="ARBA" id="ARBA00022721"/>
    </source>
</evidence>
<dbReference type="InterPro" id="IPR038248">
    <property type="entry name" value="Dicer_dimer_sf"/>
</dbReference>
<comment type="cofactor">
    <cofactor evidence="1">
        <name>Mn(2+)</name>
        <dbReference type="ChEBI" id="CHEBI:29035"/>
    </cofactor>
</comment>
<dbReference type="Gene3D" id="3.30.160.380">
    <property type="entry name" value="Dicer dimerisation domain"/>
    <property type="match status" value="1"/>
</dbReference>
<dbReference type="CDD" id="cd18802">
    <property type="entry name" value="SF2_C_dicer"/>
    <property type="match status" value="1"/>
</dbReference>
<dbReference type="GO" id="GO:0005524">
    <property type="term" value="F:ATP binding"/>
    <property type="evidence" value="ECO:0007669"/>
    <property type="project" value="UniProtKB-KW"/>
</dbReference>
<dbReference type="InterPro" id="IPR027417">
    <property type="entry name" value="P-loop_NTPase"/>
</dbReference>
<dbReference type="PROSITE" id="PS51327">
    <property type="entry name" value="DICER_DSRBF"/>
    <property type="match status" value="1"/>
</dbReference>
<dbReference type="GO" id="GO:0050688">
    <property type="term" value="P:regulation of defense response to virus"/>
    <property type="evidence" value="ECO:0007669"/>
    <property type="project" value="UniProtKB-KW"/>
</dbReference>
<dbReference type="InterPro" id="IPR000999">
    <property type="entry name" value="RNase_III_dom"/>
</dbReference>
<evidence type="ECO:0000256" key="2">
    <source>
        <dbReference type="ARBA" id="ARBA00001946"/>
    </source>
</evidence>
<protein>
    <recommendedName>
        <fullName evidence="22">P-loop containing nucleoside triphosphate hydrolase protein</fullName>
    </recommendedName>
</protein>
<dbReference type="GO" id="GO:0005737">
    <property type="term" value="C:cytoplasm"/>
    <property type="evidence" value="ECO:0007669"/>
    <property type="project" value="TreeGrafter"/>
</dbReference>
<accession>A0A6G1KHN6</accession>
<dbReference type="PROSITE" id="PS51192">
    <property type="entry name" value="HELICASE_ATP_BIND_1"/>
    <property type="match status" value="1"/>
</dbReference>
<keyword evidence="3" id="KW-0930">Antiviral protein</keyword>
<dbReference type="SUPFAM" id="SSF54768">
    <property type="entry name" value="dsRNA-binding domain-like"/>
    <property type="match status" value="1"/>
</dbReference>
<keyword evidence="11 15" id="KW-0694">RNA-binding</keyword>
<dbReference type="SUPFAM" id="SSF69065">
    <property type="entry name" value="RNase III domain-like"/>
    <property type="match status" value="2"/>
</dbReference>
<keyword evidence="13" id="KW-0464">Manganese</keyword>
<evidence type="ECO:0000259" key="16">
    <source>
        <dbReference type="PROSITE" id="PS50142"/>
    </source>
</evidence>
<evidence type="ECO:0000256" key="5">
    <source>
        <dbReference type="ARBA" id="ARBA00022737"/>
    </source>
</evidence>
<evidence type="ECO:0000256" key="12">
    <source>
        <dbReference type="ARBA" id="ARBA00023118"/>
    </source>
</evidence>
<comment type="cofactor">
    <cofactor evidence="2">
        <name>Mg(2+)</name>
        <dbReference type="ChEBI" id="CHEBI:18420"/>
    </cofactor>
</comment>
<sequence>MDSIDDALDSKEPLQDGVTVTAGFKDETFRLRTYQAEMVEKSLEGNIIVAMDTGSGKTHIALARTAAELETCHPNKLVWFLAPTVTLCEQQFAVFQTALPAYGSILLSGKDDVDHWTDQATWDDVLKNARIVLSTHAILLDALSHGFVKMDKLALIIFDEAHHCTLKHPANQIMTNFYKPLVTNSNDVWRPRILGLSASPVMRAKANRSGLEQIEENLNAITKTPKIHRSELIRFVHKPELLRVPYSGMDPVHPPLLAALIYTSAHYDIESDPWVLDLIKKQRQGFDNMRTLQKVMVNRKTYCAEQLKQFATKAEAMYEELGPSATSWYIHHSISKFGEITRGSDAELLDWTSREKDHLLKLLTNLPLSKDNCPPMSWDQLSPKVQCLIDVLVTEASDEVTGLVFVEQRVWVAALFEILSLHPQTRDLFAIGTFVGTSQSSKRRKNIADLVEVQNHEETLADFRSGKKNIILTTSVLEEGIDVSSCHLVICFERPKNLKSFIQRRGRARKQKSKYLIFQAEDSTARAPATWEALEEEMKAAYLNDLRQVQQAEEKELSHEDGEMFYEVGSTGALLSLDNALPHLNHFCSLLGSGPYIDPRPQFSFIASDTLDGNMNPLLIAEVVLPISVDPTLRKARGKGSWVTERMAKKDAAFQAYKALHIAGLINDNLLPARNDEEDAMQEFQIPDHTPALVSVSPTLDPWILLASHQQPNSYTYHRILLKLHTVGEDPFYLILLTPFSLPELPEIILHWNEKVQYSVKGSWLPGATFTKEELLTLRDITWKILHSIHGGRMQDQKRDFLFLLAPSDARNLIWNHTELQNFNAGIDGRQSAIDVFQHRVQRRTLSNCGLVSVKGDGKKYMLKGVIEVRDDSGDQVCQLQVTRAPKRRDFLHPVPVSVQSNRNDAYTRIEVLNAADCVVNNLPVSYSIFALFVPAIISRCQDFMVAETLRTTLLQPLSFESSDLPLLVRALTSSTADEQNNYQRLEFFGDCVLKFIATTHLMGSYLTWPESFLTGKKGRIVSNGFLARATMKAGLDEFVITKKFTGAKWVPKYAGDVVAPQTPDEKVLRSSKLIADVIESLIGASYVKGGFATAQMCVQTLLTMEDWMPIHEANSGLFNAAPDEIFITPLTPLETLIGHTFIRKQILLEAVTHPSFTGPNANCSYERLEFLGDAVLDYMISKRLFEHSPPLSHQNMHAMRSAMANANFLAFRMFETTLEEMAPSTPMTKPKVVHRALWQYMRHGSPQLLGPRDAALAQHNEAREQITEAMRSDGRFPWHLFSLTDAPKFLSDMVESVIGGIYVDSQGSIEACEVFVRRLGILDALDRILRDGVDCLHPKERLGHLAVEKSVQYVNLGPKKEAGKKVYVCQVKVGDVDIGGPVEGIKRLNAETMAAWKAIAIMEEEKDEDEEWHDVDEYGGVVLDTGE</sequence>
<reference evidence="20" key="1">
    <citation type="journal article" date="2020" name="Stud. Mycol.">
        <title>101 Dothideomycetes genomes: a test case for predicting lifestyles and emergence of pathogens.</title>
        <authorList>
            <person name="Haridas S."/>
            <person name="Albert R."/>
            <person name="Binder M."/>
            <person name="Bloem J."/>
            <person name="Labutti K."/>
            <person name="Salamov A."/>
            <person name="Andreopoulos B."/>
            <person name="Baker S."/>
            <person name="Barry K."/>
            <person name="Bills G."/>
            <person name="Bluhm B."/>
            <person name="Cannon C."/>
            <person name="Castanera R."/>
            <person name="Culley D."/>
            <person name="Daum C."/>
            <person name="Ezra D."/>
            <person name="Gonzalez J."/>
            <person name="Henrissat B."/>
            <person name="Kuo A."/>
            <person name="Liang C."/>
            <person name="Lipzen A."/>
            <person name="Lutzoni F."/>
            <person name="Magnuson J."/>
            <person name="Mondo S."/>
            <person name="Nolan M."/>
            <person name="Ohm R."/>
            <person name="Pangilinan J."/>
            <person name="Park H.-J."/>
            <person name="Ramirez L."/>
            <person name="Alfaro M."/>
            <person name="Sun H."/>
            <person name="Tritt A."/>
            <person name="Yoshinaga Y."/>
            <person name="Zwiers L.-H."/>
            <person name="Turgeon B."/>
            <person name="Goodwin S."/>
            <person name="Spatafora J."/>
            <person name="Crous P."/>
            <person name="Grigoriev I."/>
        </authorList>
    </citation>
    <scope>NUCLEOTIDE SEQUENCE</scope>
    <source>
        <strain evidence="20">CBS 279.74</strain>
    </source>
</reference>
<dbReference type="SMART" id="SM00487">
    <property type="entry name" value="DEXDc"/>
    <property type="match status" value="1"/>
</dbReference>
<evidence type="ECO:0000256" key="10">
    <source>
        <dbReference type="ARBA" id="ARBA00022842"/>
    </source>
</evidence>
<dbReference type="PROSITE" id="PS00517">
    <property type="entry name" value="RNASE_3_1"/>
    <property type="match status" value="1"/>
</dbReference>
<comment type="similarity">
    <text evidence="15">Belongs to the helicase family. Dicer subfamily.</text>
</comment>
<evidence type="ECO:0000259" key="19">
    <source>
        <dbReference type="PROSITE" id="PS51327"/>
    </source>
</evidence>
<dbReference type="SMART" id="SM00535">
    <property type="entry name" value="RIBOc"/>
    <property type="match status" value="2"/>
</dbReference>
<dbReference type="InterPro" id="IPR011545">
    <property type="entry name" value="DEAD/DEAH_box_helicase_dom"/>
</dbReference>
<dbReference type="Pfam" id="PF00636">
    <property type="entry name" value="Ribonuclease_3"/>
    <property type="match status" value="2"/>
</dbReference>
<dbReference type="PROSITE" id="PS51194">
    <property type="entry name" value="HELICASE_CTER"/>
    <property type="match status" value="1"/>
</dbReference>
<dbReference type="GO" id="GO:0051607">
    <property type="term" value="P:defense response to virus"/>
    <property type="evidence" value="ECO:0007669"/>
    <property type="project" value="UniProtKB-KW"/>
</dbReference>
<dbReference type="SMART" id="SM00490">
    <property type="entry name" value="HELICc"/>
    <property type="match status" value="1"/>
</dbReference>
<gene>
    <name evidence="20" type="ORF">K504DRAFT_372348</name>
</gene>
<keyword evidence="21" id="KW-1185">Reference proteome</keyword>
<evidence type="ECO:0000256" key="8">
    <source>
        <dbReference type="ARBA" id="ARBA00022806"/>
    </source>
</evidence>
<comment type="function">
    <text evidence="14">Dicer-like endonuclease involved in cleaving double-stranded RNA in the RNA interference (RNAi) pathway. Produces 21 to 25 bp dsRNAs (siRNAs) which target the selective destruction of homologous RNAs leading to sequence-specific suppression of gene expression, called post-transcriptional gene silencing (PTGS). Part of a broad host defense response against viral infection and transposons.</text>
</comment>
<dbReference type="InterPro" id="IPR036389">
    <property type="entry name" value="RNase_III_sf"/>
</dbReference>
<dbReference type="GO" id="GO:0004525">
    <property type="term" value="F:ribonuclease III activity"/>
    <property type="evidence" value="ECO:0007669"/>
    <property type="project" value="InterPro"/>
</dbReference>
<keyword evidence="8" id="KW-0347">Helicase</keyword>
<proteinExistence type="inferred from homology"/>
<evidence type="ECO:0008006" key="22">
    <source>
        <dbReference type="Google" id="ProtNLM"/>
    </source>
</evidence>
<dbReference type="PROSITE" id="PS50142">
    <property type="entry name" value="RNASE_3_2"/>
    <property type="match status" value="2"/>
</dbReference>
<evidence type="ECO:0000256" key="4">
    <source>
        <dbReference type="ARBA" id="ARBA00022723"/>
    </source>
</evidence>
<keyword evidence="9" id="KW-0067">ATP-binding</keyword>
<dbReference type="Pfam" id="PF00270">
    <property type="entry name" value="DEAD"/>
    <property type="match status" value="1"/>
</dbReference>
<evidence type="ECO:0000259" key="17">
    <source>
        <dbReference type="PROSITE" id="PS51192"/>
    </source>
</evidence>
<feature type="domain" description="Helicase ATP-binding" evidence="17">
    <location>
        <begin position="38"/>
        <end position="218"/>
    </location>
</feature>
<dbReference type="SUPFAM" id="SSF52540">
    <property type="entry name" value="P-loop containing nucleoside triphosphate hydrolases"/>
    <property type="match status" value="1"/>
</dbReference>
<keyword evidence="6" id="KW-0547">Nucleotide-binding</keyword>
<feature type="domain" description="Dicer dsRNA-binding fold" evidence="19">
    <location>
        <begin position="580"/>
        <end position="680"/>
    </location>
</feature>
<evidence type="ECO:0000256" key="14">
    <source>
        <dbReference type="ARBA" id="ARBA00025403"/>
    </source>
</evidence>
<dbReference type="Gene3D" id="1.10.1520.10">
    <property type="entry name" value="Ribonuclease III domain"/>
    <property type="match status" value="2"/>
</dbReference>
<keyword evidence="5" id="KW-0677">Repeat</keyword>
<name>A0A6G1KHN6_9PLEO</name>
<feature type="domain" description="Helicase C-terminal" evidence="18">
    <location>
        <begin position="388"/>
        <end position="565"/>
    </location>
</feature>
<evidence type="ECO:0000256" key="11">
    <source>
        <dbReference type="ARBA" id="ARBA00022884"/>
    </source>
</evidence>
<dbReference type="Gene3D" id="3.40.50.300">
    <property type="entry name" value="P-loop containing nucleotide triphosphate hydrolases"/>
    <property type="match status" value="2"/>
</dbReference>
<feature type="domain" description="RNase III" evidence="16">
    <location>
        <begin position="1131"/>
        <end position="1307"/>
    </location>
</feature>
<dbReference type="InterPro" id="IPR014001">
    <property type="entry name" value="Helicase_ATP-bd"/>
</dbReference>
<dbReference type="GO" id="GO:0046872">
    <property type="term" value="F:metal ion binding"/>
    <property type="evidence" value="ECO:0007669"/>
    <property type="project" value="UniProtKB-KW"/>
</dbReference>
<dbReference type="FunFam" id="1.10.1520.10:FF:000032">
    <property type="entry name" value="Dicer-like protein 2"/>
    <property type="match status" value="1"/>
</dbReference>
<dbReference type="Pfam" id="PF03368">
    <property type="entry name" value="Dicer_dimer"/>
    <property type="match status" value="1"/>
</dbReference>
<evidence type="ECO:0000256" key="9">
    <source>
        <dbReference type="ARBA" id="ARBA00022840"/>
    </source>
</evidence>
<dbReference type="OrthoDB" id="416741at2759"/>
<evidence type="ECO:0000256" key="1">
    <source>
        <dbReference type="ARBA" id="ARBA00001936"/>
    </source>
</evidence>
<feature type="domain" description="RNase III" evidence="16">
    <location>
        <begin position="951"/>
        <end position="1091"/>
    </location>
</feature>
<dbReference type="CDD" id="cd18034">
    <property type="entry name" value="DEXHc_dicer"/>
    <property type="match status" value="1"/>
</dbReference>
<keyword evidence="10" id="KW-0460">Magnesium</keyword>
<evidence type="ECO:0000256" key="7">
    <source>
        <dbReference type="ARBA" id="ARBA00022801"/>
    </source>
</evidence>
<evidence type="ECO:0000313" key="21">
    <source>
        <dbReference type="Proteomes" id="UP000799428"/>
    </source>
</evidence>
<dbReference type="Proteomes" id="UP000799428">
    <property type="component" value="Unassembled WGS sequence"/>
</dbReference>
<dbReference type="PANTHER" id="PTHR14950:SF37">
    <property type="entry name" value="ENDORIBONUCLEASE DICER"/>
    <property type="match status" value="1"/>
</dbReference>
<dbReference type="GO" id="GO:0005634">
    <property type="term" value="C:nucleus"/>
    <property type="evidence" value="ECO:0007669"/>
    <property type="project" value="TreeGrafter"/>
</dbReference>
<organism evidence="20 21">
    <name type="scientific">Pleomassaria siparia CBS 279.74</name>
    <dbReference type="NCBI Taxonomy" id="1314801"/>
    <lineage>
        <taxon>Eukaryota</taxon>
        <taxon>Fungi</taxon>
        <taxon>Dikarya</taxon>
        <taxon>Ascomycota</taxon>
        <taxon>Pezizomycotina</taxon>
        <taxon>Dothideomycetes</taxon>
        <taxon>Pleosporomycetidae</taxon>
        <taxon>Pleosporales</taxon>
        <taxon>Pleomassariaceae</taxon>
        <taxon>Pleomassaria</taxon>
    </lineage>
</organism>
<keyword evidence="7" id="KW-0378">Hydrolase</keyword>
<dbReference type="CDD" id="cd00593">
    <property type="entry name" value="RIBOc"/>
    <property type="match status" value="2"/>
</dbReference>
<dbReference type="GO" id="GO:0003723">
    <property type="term" value="F:RNA binding"/>
    <property type="evidence" value="ECO:0007669"/>
    <property type="project" value="UniProtKB-UniRule"/>
</dbReference>
<evidence type="ECO:0000256" key="15">
    <source>
        <dbReference type="PROSITE-ProRule" id="PRU00657"/>
    </source>
</evidence>
<dbReference type="GO" id="GO:0004386">
    <property type="term" value="F:helicase activity"/>
    <property type="evidence" value="ECO:0007669"/>
    <property type="project" value="UniProtKB-KW"/>
</dbReference>